<feature type="compositionally biased region" description="Acidic residues" evidence="6">
    <location>
        <begin position="574"/>
        <end position="594"/>
    </location>
</feature>
<reference evidence="8" key="2">
    <citation type="journal article" date="2016" name="G3 (Bethesda)">
        <title>Genome Evolution in Three Species of Cactophilic Drosophila.</title>
        <authorList>
            <person name="Sanchez-Flores A."/>
            <person name="Penazola F."/>
            <person name="Carpinteyro-Ponce J."/>
            <person name="Nazario-Yepiz N."/>
            <person name="Abreu-Goodger C."/>
            <person name="Machado C.A."/>
            <person name="Markow T.A."/>
        </authorList>
    </citation>
    <scope>NUCLEOTIDE SEQUENCE [LARGE SCALE GENOMIC DNA]</scope>
</reference>
<feature type="region of interest" description="Disordered" evidence="6">
    <location>
        <begin position="554"/>
        <end position="606"/>
    </location>
</feature>
<organism evidence="8 9">
    <name type="scientific">Drosophila arizonae</name>
    <name type="common">Fruit fly</name>
    <dbReference type="NCBI Taxonomy" id="7263"/>
    <lineage>
        <taxon>Eukaryota</taxon>
        <taxon>Metazoa</taxon>
        <taxon>Ecdysozoa</taxon>
        <taxon>Arthropoda</taxon>
        <taxon>Hexapoda</taxon>
        <taxon>Insecta</taxon>
        <taxon>Pterygota</taxon>
        <taxon>Neoptera</taxon>
        <taxon>Endopterygota</taxon>
        <taxon>Diptera</taxon>
        <taxon>Brachycera</taxon>
        <taxon>Muscomorpha</taxon>
        <taxon>Ephydroidea</taxon>
        <taxon>Drosophilidae</taxon>
        <taxon>Drosophila</taxon>
    </lineage>
</organism>
<dbReference type="GeneID" id="108611494"/>
<protein>
    <recommendedName>
        <fullName evidence="3">Rab3 GTPase-activating protein catalytic subunit</fullName>
    </recommendedName>
</protein>
<feature type="compositionally biased region" description="Low complexity" evidence="6">
    <location>
        <begin position="559"/>
        <end position="571"/>
    </location>
</feature>
<feature type="domain" description="Rab3GAP catalytic subunit conserved" evidence="7">
    <location>
        <begin position="610"/>
        <end position="758"/>
    </location>
</feature>
<dbReference type="Proteomes" id="UP000694904">
    <property type="component" value="Chromosome 3"/>
</dbReference>
<accession>A0ABM1NXI3</accession>
<proteinExistence type="inferred from homology"/>
<dbReference type="InterPro" id="IPR045700">
    <property type="entry name" value="Rab3GAP1"/>
</dbReference>
<sequence>MRTAGNLQFVYFSLLLRKKFVKIMAEELDDNDFYRENFSADSDWEVFNVQLGELLQKWDVAVDMGAPLQPEELFHCKWHVETERLDMLRNSIAVDYYEAQTTGKGSPTAESEPGSVCLQRTNCHHDLMSNLNTFGPPIRSSSELHTLARIYGLRRFVLLHPVQASGNYMKSTSEFNFFLSAAAVVAAEVSSVVPIFVQIHDPKWNFYTGVAMAPALRTHFRLIGLEQAPSECRYLSGLLTLFHDKLPSAYTQEARVSVRTTYTLDAVRIRMPLYVPFNHGLGSEDIAIDGDVERLDVHHFYALPHGYAPESSTESYLVYTWPELSESVTFDSEQRTDFVPSKAPLGKIYLSVEAFSYLSLCLADYQTVGKVTRSLESYVGRNFSGISSGAERTNPLDKLTEHKLSSRRERNYELPSQESLTKRLPGPMTEKELIELLAYLFPDMYPEMALFPYSKQSFKDKFDPMRIKSAVPDSLVCRLSCLLATCHAHLGSLEGMAQLWAAFTRQLRLLWDNSLTVPGIAPGFPDTRTCLLHQKLQMLNVCVERRLQREAFGKRKQQQTKVTAQQQQSKAGEQEEEEDEDEDEDDGEFYDCDEAIPSSGSPTKAVLSLKPEGRLKRLGQERLLDEPEEYLYVPVTQEPVPKTEDQLQDDAEVMLKLGPGSGLSTQMMCTSLLSDMEAFKAANPRGRMEDFIRWYSPKDWEQVVDDNGESRHQLSVRMTTEGNTWQKVWEQAQPVPVARQRRLFDDTNEALKVLHYLETRNMSEIYGLTIIPTLHTAILKLIDIYSNAQVQDIFASHIEQLLNDLCRLSRSHSNELPQLESLLQELSELERRFYQFKCFERLAGYPKRSNLPEIKRQFEEILKNDNCCTIVDKKRGAAGDVLCSGGSLYELLSPKLEQDISSRLISKDYVIRLDGDTKSGEKGLYLGPQFMRAIVTGEKLRLCGAFTESTVFV</sequence>
<keyword evidence="4" id="KW-0343">GTPase activation</keyword>
<reference evidence="9" key="3">
    <citation type="submission" date="2025-08" db="UniProtKB">
        <authorList>
            <consortium name="RefSeq"/>
        </authorList>
    </citation>
    <scope>IDENTIFICATION</scope>
    <source>
        <tissue evidence="9">Whole organism</tissue>
    </source>
</reference>
<keyword evidence="5" id="KW-0963">Cytoplasm</keyword>
<evidence type="ECO:0000259" key="7">
    <source>
        <dbReference type="Pfam" id="PF13890"/>
    </source>
</evidence>
<evidence type="ECO:0000256" key="1">
    <source>
        <dbReference type="ARBA" id="ARBA00004496"/>
    </source>
</evidence>
<dbReference type="PANTHER" id="PTHR21422">
    <property type="entry name" value="RAB3 GTPASE-ACTIVATING PROTEIN CATALYTIC SUBUNIT"/>
    <property type="match status" value="1"/>
</dbReference>
<comment type="similarity">
    <text evidence="2">Belongs to the Rab3-GAP catalytic subunit family.</text>
</comment>
<evidence type="ECO:0000256" key="4">
    <source>
        <dbReference type="ARBA" id="ARBA00022468"/>
    </source>
</evidence>
<keyword evidence="8" id="KW-1185">Reference proteome</keyword>
<evidence type="ECO:0000313" key="9">
    <source>
        <dbReference type="RefSeq" id="XP_017859669.1"/>
    </source>
</evidence>
<dbReference type="RefSeq" id="XP_017859669.1">
    <property type="nucleotide sequence ID" value="XM_018004180.1"/>
</dbReference>
<evidence type="ECO:0000256" key="3">
    <source>
        <dbReference type="ARBA" id="ARBA00015817"/>
    </source>
</evidence>
<gene>
    <name evidence="9" type="primary">LOC108611494</name>
</gene>
<evidence type="ECO:0000256" key="5">
    <source>
        <dbReference type="ARBA" id="ARBA00022490"/>
    </source>
</evidence>
<dbReference type="InterPro" id="IPR026147">
    <property type="entry name" value="Rab3GAP1_conserved"/>
</dbReference>
<evidence type="ECO:0000256" key="6">
    <source>
        <dbReference type="SAM" id="MobiDB-lite"/>
    </source>
</evidence>
<dbReference type="PANTHER" id="PTHR21422:SF9">
    <property type="entry name" value="RAB3 GTPASE-ACTIVATING PROTEIN CATALYTIC SUBUNIT"/>
    <property type="match status" value="1"/>
</dbReference>
<name>A0ABM1NXI3_DROAR</name>
<reference evidence="8" key="1">
    <citation type="journal article" date="1997" name="Nucleic Acids Res.">
        <title>tRNAscan-SE: a program for improved detection of transfer RNA genes in genomic sequence.</title>
        <authorList>
            <person name="Lowe T.M."/>
            <person name="Eddy S.R."/>
        </authorList>
    </citation>
    <scope>NUCLEOTIDE SEQUENCE [LARGE SCALE GENOMIC DNA]</scope>
</reference>
<evidence type="ECO:0000313" key="8">
    <source>
        <dbReference type="Proteomes" id="UP000694904"/>
    </source>
</evidence>
<evidence type="ECO:0000256" key="2">
    <source>
        <dbReference type="ARBA" id="ARBA00008856"/>
    </source>
</evidence>
<comment type="subcellular location">
    <subcellularLocation>
        <location evidence="1">Cytoplasm</location>
    </subcellularLocation>
</comment>
<dbReference type="Pfam" id="PF13890">
    <property type="entry name" value="Rab3-GTPase_cat"/>
    <property type="match status" value="1"/>
</dbReference>